<dbReference type="SUPFAM" id="SSF55811">
    <property type="entry name" value="Nudix"/>
    <property type="match status" value="1"/>
</dbReference>
<dbReference type="RefSeq" id="WP_073477297.1">
    <property type="nucleotide sequence ID" value="NZ_FQZU01000021.1"/>
</dbReference>
<dbReference type="PANTHER" id="PTHR11839:SF18">
    <property type="entry name" value="NUDIX HYDROLASE DOMAIN-CONTAINING PROTEIN"/>
    <property type="match status" value="1"/>
</dbReference>
<gene>
    <name evidence="10" type="ORF">SAMN02745216_03237</name>
</gene>
<comment type="similarity">
    <text evidence="3">Belongs to the Nudix hydrolase family. NudK subfamily.</text>
</comment>
<evidence type="ECO:0000313" key="10">
    <source>
        <dbReference type="EMBL" id="SHK29577.1"/>
    </source>
</evidence>
<dbReference type="STRING" id="1121393.SAMN02745216_03237"/>
<dbReference type="PANTHER" id="PTHR11839">
    <property type="entry name" value="UDP/ADP-SUGAR PYROPHOSPHATASE"/>
    <property type="match status" value="1"/>
</dbReference>
<dbReference type="PRINTS" id="PR00502">
    <property type="entry name" value="NUDIXFAMILY"/>
</dbReference>
<dbReference type="PROSITE" id="PS51462">
    <property type="entry name" value="NUDIX"/>
    <property type="match status" value="1"/>
</dbReference>
<name>A0A1M6RB69_9BACT</name>
<dbReference type="GO" id="GO:0016462">
    <property type="term" value="F:pyrophosphatase activity"/>
    <property type="evidence" value="ECO:0007669"/>
    <property type="project" value="UniProtKB-ARBA"/>
</dbReference>
<dbReference type="EMBL" id="FQZU01000021">
    <property type="protein sequence ID" value="SHK29577.1"/>
    <property type="molecule type" value="Genomic_DNA"/>
</dbReference>
<dbReference type="Gene3D" id="3.90.79.10">
    <property type="entry name" value="Nucleoside Triphosphate Pyrophosphohydrolase"/>
    <property type="match status" value="1"/>
</dbReference>
<dbReference type="Pfam" id="PF00293">
    <property type="entry name" value="NUDIX"/>
    <property type="match status" value="1"/>
</dbReference>
<reference evidence="11" key="1">
    <citation type="submission" date="2016-11" db="EMBL/GenBank/DDBJ databases">
        <authorList>
            <person name="Varghese N."/>
            <person name="Submissions S."/>
        </authorList>
    </citation>
    <scope>NUCLEOTIDE SEQUENCE [LARGE SCALE GENOMIC DNA]</scope>
    <source>
        <strain evidence="11">DSM 16219</strain>
    </source>
</reference>
<accession>A0A1M6RB69</accession>
<organism evidence="10 11">
    <name type="scientific">Desulfatibacillum alkenivorans DSM 16219</name>
    <dbReference type="NCBI Taxonomy" id="1121393"/>
    <lineage>
        <taxon>Bacteria</taxon>
        <taxon>Pseudomonadati</taxon>
        <taxon>Thermodesulfobacteriota</taxon>
        <taxon>Desulfobacteria</taxon>
        <taxon>Desulfobacterales</taxon>
        <taxon>Desulfatibacillaceae</taxon>
        <taxon>Desulfatibacillum</taxon>
    </lineage>
</organism>
<dbReference type="InterPro" id="IPR015797">
    <property type="entry name" value="NUDIX_hydrolase-like_dom_sf"/>
</dbReference>
<evidence type="ECO:0000256" key="4">
    <source>
        <dbReference type="ARBA" id="ARBA00016377"/>
    </source>
</evidence>
<evidence type="ECO:0000313" key="11">
    <source>
        <dbReference type="Proteomes" id="UP000183994"/>
    </source>
</evidence>
<dbReference type="InterPro" id="IPR020476">
    <property type="entry name" value="Nudix_hydrolase"/>
</dbReference>
<dbReference type="OrthoDB" id="9806150at2"/>
<feature type="domain" description="Nudix hydrolase" evidence="9">
    <location>
        <begin position="33"/>
        <end position="167"/>
    </location>
</feature>
<evidence type="ECO:0000256" key="7">
    <source>
        <dbReference type="ARBA" id="ARBA00032272"/>
    </source>
</evidence>
<dbReference type="InterPro" id="IPR000086">
    <property type="entry name" value="NUDIX_hydrolase_dom"/>
</dbReference>
<comment type="catalytic activity">
    <reaction evidence="1">
        <text>GDP-alpha-D-mannose + H2O = alpha-D-mannose 1-phosphate + GMP + 2 H(+)</text>
        <dbReference type="Rhea" id="RHEA:27978"/>
        <dbReference type="ChEBI" id="CHEBI:15377"/>
        <dbReference type="ChEBI" id="CHEBI:15378"/>
        <dbReference type="ChEBI" id="CHEBI:57527"/>
        <dbReference type="ChEBI" id="CHEBI:58115"/>
        <dbReference type="ChEBI" id="CHEBI:58409"/>
    </reaction>
</comment>
<dbReference type="AlphaFoldDB" id="A0A1M6RB69"/>
<dbReference type="InterPro" id="IPR020084">
    <property type="entry name" value="NUDIX_hydrolase_CS"/>
</dbReference>
<comment type="cofactor">
    <cofactor evidence="2">
        <name>Mg(2+)</name>
        <dbReference type="ChEBI" id="CHEBI:18420"/>
    </cofactor>
</comment>
<proteinExistence type="inferred from homology"/>
<evidence type="ECO:0000256" key="8">
    <source>
        <dbReference type="RuleBase" id="RU003476"/>
    </source>
</evidence>
<evidence type="ECO:0000256" key="6">
    <source>
        <dbReference type="ARBA" id="ARBA00032162"/>
    </source>
</evidence>
<dbReference type="GO" id="GO:0019693">
    <property type="term" value="P:ribose phosphate metabolic process"/>
    <property type="evidence" value="ECO:0007669"/>
    <property type="project" value="TreeGrafter"/>
</dbReference>
<dbReference type="PROSITE" id="PS00893">
    <property type="entry name" value="NUDIX_BOX"/>
    <property type="match status" value="1"/>
</dbReference>
<evidence type="ECO:0000256" key="1">
    <source>
        <dbReference type="ARBA" id="ARBA00000847"/>
    </source>
</evidence>
<evidence type="ECO:0000256" key="5">
    <source>
        <dbReference type="ARBA" id="ARBA00022801"/>
    </source>
</evidence>
<keyword evidence="5 8" id="KW-0378">Hydrolase</keyword>
<keyword evidence="11" id="KW-1185">Reference proteome</keyword>
<dbReference type="Proteomes" id="UP000183994">
    <property type="component" value="Unassembled WGS sequence"/>
</dbReference>
<protein>
    <recommendedName>
        <fullName evidence="4">GDP-mannose pyrophosphatase</fullName>
    </recommendedName>
    <alternativeName>
        <fullName evidence="6">GDP-mannose hydrolase</fullName>
    </alternativeName>
    <alternativeName>
        <fullName evidence="7">GDPMK</fullName>
    </alternativeName>
</protein>
<evidence type="ECO:0000256" key="2">
    <source>
        <dbReference type="ARBA" id="ARBA00001946"/>
    </source>
</evidence>
<dbReference type="GO" id="GO:0006753">
    <property type="term" value="P:nucleoside phosphate metabolic process"/>
    <property type="evidence" value="ECO:0007669"/>
    <property type="project" value="TreeGrafter"/>
</dbReference>
<evidence type="ECO:0000256" key="3">
    <source>
        <dbReference type="ARBA" id="ARBA00007275"/>
    </source>
</evidence>
<evidence type="ECO:0000259" key="9">
    <source>
        <dbReference type="PROSITE" id="PS51462"/>
    </source>
</evidence>
<sequence>MKDSKTIHQGRVFTLKHDQVTLPNGKETGLDVIRHPGAAAMICLNDKQEVLLLRQFRYAAGGYLYEIPAGTLEPGESPLDCAAREIEEETGFCVSTWKKLGKMIPVPGYSDEVIHIFYGTGLTPSTQNLDQDEVLEVEAVPWEKVMTMAGDGTIWDAKTLCALFWLDRELSR</sequence>